<protein>
    <recommendedName>
        <fullName evidence="10">NUC153 domain-containing protein</fullName>
    </recommendedName>
</protein>
<evidence type="ECO:0000313" key="9">
    <source>
        <dbReference type="Proteomes" id="UP000826271"/>
    </source>
</evidence>
<evidence type="ECO:0000259" key="6">
    <source>
        <dbReference type="Pfam" id="PF08159"/>
    </source>
</evidence>
<dbReference type="AlphaFoldDB" id="A0AAV6WKU9"/>
<feature type="region of interest" description="Disordered" evidence="5">
    <location>
        <begin position="1"/>
        <end position="151"/>
    </location>
</feature>
<proteinExistence type="inferred from homology"/>
<keyword evidence="3" id="KW-0175">Coiled coil</keyword>
<accession>A0AAV6WKU9</accession>
<comment type="subcellular location">
    <subcellularLocation>
        <location evidence="1">Nucleus</location>
        <location evidence="1">Nucleolus</location>
    </subcellularLocation>
</comment>
<evidence type="ECO:0000256" key="4">
    <source>
        <dbReference type="ARBA" id="ARBA00023242"/>
    </source>
</evidence>
<dbReference type="Pfam" id="PF08159">
    <property type="entry name" value="NUC153"/>
    <property type="match status" value="1"/>
</dbReference>
<dbReference type="InterPro" id="IPR039754">
    <property type="entry name" value="Esf1"/>
</dbReference>
<feature type="compositionally biased region" description="Low complexity" evidence="5">
    <location>
        <begin position="491"/>
        <end position="502"/>
    </location>
</feature>
<feature type="compositionally biased region" description="Basic and acidic residues" evidence="5">
    <location>
        <begin position="15"/>
        <end position="36"/>
    </location>
</feature>
<dbReference type="InterPro" id="IPR056750">
    <property type="entry name" value="RRM_ESF1"/>
</dbReference>
<feature type="compositionally biased region" description="Acidic residues" evidence="5">
    <location>
        <begin position="273"/>
        <end position="288"/>
    </location>
</feature>
<sequence>MITDDRFASAQSDPRFMEAPKRRSKVTIDSRFHRVFTDSSFTASNAPIDKQGKPNNNNKSKSKGATSLKHYYRQEEEDNKTYPIEEEEEEDDDDEGDSDAETGLQTDSDSSETLNNNILDDDDDEQRFDESSSTTDSDDQSMDEDVEEEDTFVQLPEDNVPKIDKETRRLAIVNLDWSQVRVRNIVVNYLPLQLLLEIILYVVGQLIVQHFTFNSVYPILSIFSILQAGDLYVLLCSFLPKGGQIMSVAVYPTDLGLKRMEEEDVHGPIGLCDADEENEHDDDGDNDEINDKKLRAYELNRLRYYYAVVECDSSATADYLYKNCDGVEIERSANKLDLRFIPDSMDFKRQPHDVATEAPADYEGLDFETPALQHSKVSSTWDEDAQQRVRTLNRKVDNNQLDELELKEFLASDGSETDDNDDDKREKYRALFQSGSGSDEENNNDLDMEVTFNSGLEDISKQILEKKDDNRSETVWEACLRKRKEKKKTASSKSVSKYSSADESSDTDQELEVQPDDFFVEEPMETESKDTALRNTKKGKRNSVTTNEAEASKAELELIIADDKGGADTNLKGYNLKPKRKNKGKKGKAIPDEEGKIPTCVEYDDSRFSAFITSPLYALDPTDPQFKRSAAYARQITQKQRGVGSSQENVVGQMDQSEIPAETSLASYGLPQKKKEKSELSSMVRSLKMKSKLVPFPCRGKERRKYKDLLYTTKIQR</sequence>
<feature type="domain" description="NUC153" evidence="6">
    <location>
        <begin position="605"/>
        <end position="630"/>
    </location>
</feature>
<evidence type="ECO:0000313" key="8">
    <source>
        <dbReference type="EMBL" id="KAG8369515.1"/>
    </source>
</evidence>
<dbReference type="Pfam" id="PF25121">
    <property type="entry name" value="RRM_ESF1"/>
    <property type="match status" value="1"/>
</dbReference>
<evidence type="ECO:0000256" key="3">
    <source>
        <dbReference type="ARBA" id="ARBA00023054"/>
    </source>
</evidence>
<feature type="region of interest" description="Disordered" evidence="5">
    <location>
        <begin position="269"/>
        <end position="289"/>
    </location>
</feature>
<evidence type="ECO:0000259" key="7">
    <source>
        <dbReference type="Pfam" id="PF25121"/>
    </source>
</evidence>
<reference evidence="8" key="1">
    <citation type="submission" date="2019-10" db="EMBL/GenBank/DDBJ databases">
        <authorList>
            <person name="Zhang R."/>
            <person name="Pan Y."/>
            <person name="Wang J."/>
            <person name="Ma R."/>
            <person name="Yu S."/>
        </authorList>
    </citation>
    <scope>NUCLEOTIDE SEQUENCE</scope>
    <source>
        <strain evidence="8">LA-IB0</strain>
        <tissue evidence="8">Leaf</tissue>
    </source>
</reference>
<feature type="region of interest" description="Disordered" evidence="5">
    <location>
        <begin position="567"/>
        <end position="593"/>
    </location>
</feature>
<dbReference type="GO" id="GO:0006364">
    <property type="term" value="P:rRNA processing"/>
    <property type="evidence" value="ECO:0007669"/>
    <property type="project" value="InterPro"/>
</dbReference>
<feature type="compositionally biased region" description="Acidic residues" evidence="5">
    <location>
        <begin position="136"/>
        <end position="151"/>
    </location>
</feature>
<feature type="compositionally biased region" description="Acidic residues" evidence="5">
    <location>
        <begin position="84"/>
        <end position="100"/>
    </location>
</feature>
<comment type="similarity">
    <text evidence="2">Belongs to the ESF1 family.</text>
</comment>
<gene>
    <name evidence="8" type="ORF">BUALT_Bualt14G0021600</name>
</gene>
<dbReference type="Proteomes" id="UP000826271">
    <property type="component" value="Unassembled WGS sequence"/>
</dbReference>
<dbReference type="PANTHER" id="PTHR12202">
    <property type="entry name" value="ESF1 HOMOLOG"/>
    <property type="match status" value="1"/>
</dbReference>
<evidence type="ECO:0000256" key="5">
    <source>
        <dbReference type="SAM" id="MobiDB-lite"/>
    </source>
</evidence>
<comment type="caution">
    <text evidence="8">The sequence shown here is derived from an EMBL/GenBank/DDBJ whole genome shotgun (WGS) entry which is preliminary data.</text>
</comment>
<dbReference type="InterPro" id="IPR012580">
    <property type="entry name" value="NUC153"/>
</dbReference>
<feature type="compositionally biased region" description="Basic residues" evidence="5">
    <location>
        <begin position="481"/>
        <end position="490"/>
    </location>
</feature>
<dbReference type="GO" id="GO:0003723">
    <property type="term" value="F:RNA binding"/>
    <property type="evidence" value="ECO:0007669"/>
    <property type="project" value="TreeGrafter"/>
</dbReference>
<dbReference type="GO" id="GO:0005730">
    <property type="term" value="C:nucleolus"/>
    <property type="evidence" value="ECO:0007669"/>
    <property type="project" value="UniProtKB-SubCell"/>
</dbReference>
<feature type="domain" description="ESF1 RRM" evidence="7">
    <location>
        <begin position="226"/>
        <end position="356"/>
    </location>
</feature>
<feature type="region of interest" description="Disordered" evidence="5">
    <location>
        <begin position="480"/>
        <end position="552"/>
    </location>
</feature>
<feature type="compositionally biased region" description="Basic residues" evidence="5">
    <location>
        <begin position="577"/>
        <end position="588"/>
    </location>
</feature>
<keyword evidence="9" id="KW-1185">Reference proteome</keyword>
<dbReference type="PANTHER" id="PTHR12202:SF0">
    <property type="entry name" value="ESF1 HOMOLOG"/>
    <property type="match status" value="1"/>
</dbReference>
<feature type="compositionally biased region" description="Acidic residues" evidence="5">
    <location>
        <begin position="503"/>
        <end position="525"/>
    </location>
</feature>
<evidence type="ECO:0000256" key="1">
    <source>
        <dbReference type="ARBA" id="ARBA00004604"/>
    </source>
</evidence>
<feature type="compositionally biased region" description="Polar residues" evidence="5">
    <location>
        <begin position="103"/>
        <end position="118"/>
    </location>
</feature>
<name>A0AAV6WKU9_9LAMI</name>
<organism evidence="8 9">
    <name type="scientific">Buddleja alternifolia</name>
    <dbReference type="NCBI Taxonomy" id="168488"/>
    <lineage>
        <taxon>Eukaryota</taxon>
        <taxon>Viridiplantae</taxon>
        <taxon>Streptophyta</taxon>
        <taxon>Embryophyta</taxon>
        <taxon>Tracheophyta</taxon>
        <taxon>Spermatophyta</taxon>
        <taxon>Magnoliopsida</taxon>
        <taxon>eudicotyledons</taxon>
        <taxon>Gunneridae</taxon>
        <taxon>Pentapetalae</taxon>
        <taxon>asterids</taxon>
        <taxon>lamiids</taxon>
        <taxon>Lamiales</taxon>
        <taxon>Scrophulariaceae</taxon>
        <taxon>Buddlejeae</taxon>
        <taxon>Buddleja</taxon>
    </lineage>
</organism>
<evidence type="ECO:0000256" key="2">
    <source>
        <dbReference type="ARBA" id="ARBA00009087"/>
    </source>
</evidence>
<dbReference type="EMBL" id="WHWC01000014">
    <property type="protein sequence ID" value="KAG8369515.1"/>
    <property type="molecule type" value="Genomic_DNA"/>
</dbReference>
<evidence type="ECO:0008006" key="10">
    <source>
        <dbReference type="Google" id="ProtNLM"/>
    </source>
</evidence>
<keyword evidence="4" id="KW-0539">Nucleus</keyword>